<keyword evidence="3" id="KW-1185">Reference proteome</keyword>
<dbReference type="Pfam" id="PF03992">
    <property type="entry name" value="ABM"/>
    <property type="match status" value="1"/>
</dbReference>
<dbReference type="PROSITE" id="PS51725">
    <property type="entry name" value="ABM"/>
    <property type="match status" value="1"/>
</dbReference>
<proteinExistence type="predicted"/>
<name>A0A5B8UAN8_9ACTN</name>
<evidence type="ECO:0000313" key="2">
    <source>
        <dbReference type="EMBL" id="QEC50263.1"/>
    </source>
</evidence>
<dbReference type="SUPFAM" id="SSF54909">
    <property type="entry name" value="Dimeric alpha+beta barrel"/>
    <property type="match status" value="1"/>
</dbReference>
<dbReference type="AlphaFoldDB" id="A0A5B8UAN8"/>
<dbReference type="Gene3D" id="3.30.70.100">
    <property type="match status" value="1"/>
</dbReference>
<dbReference type="InterPro" id="IPR011008">
    <property type="entry name" value="Dimeric_a/b-barrel"/>
</dbReference>
<dbReference type="InterPro" id="IPR007138">
    <property type="entry name" value="ABM_dom"/>
</dbReference>
<organism evidence="2 3">
    <name type="scientific">Baekduia soli</name>
    <dbReference type="NCBI Taxonomy" id="496014"/>
    <lineage>
        <taxon>Bacteria</taxon>
        <taxon>Bacillati</taxon>
        <taxon>Actinomycetota</taxon>
        <taxon>Thermoleophilia</taxon>
        <taxon>Solirubrobacterales</taxon>
        <taxon>Baekduiaceae</taxon>
        <taxon>Baekduia</taxon>
    </lineage>
</organism>
<feature type="domain" description="ABM" evidence="1">
    <location>
        <begin position="3"/>
        <end position="93"/>
    </location>
</feature>
<sequence>MSLLVHAEIHGLAGRAGELRALLVQHAAGMRTAPGALAAAAYEPLDAEPGEFVLDAHWRDEAALRAHYATPEFTHYLQGVGELLARPSDVTILDVAGSVRATADPSMDPTRQG</sequence>
<dbReference type="OrthoDB" id="287932at2"/>
<dbReference type="Proteomes" id="UP000321805">
    <property type="component" value="Chromosome"/>
</dbReference>
<protein>
    <recommendedName>
        <fullName evidence="1">ABM domain-containing protein</fullName>
    </recommendedName>
</protein>
<dbReference type="RefSeq" id="WP_146922716.1">
    <property type="nucleotide sequence ID" value="NZ_CP042430.1"/>
</dbReference>
<dbReference type="KEGG" id="bsol:FSW04_23560"/>
<evidence type="ECO:0000259" key="1">
    <source>
        <dbReference type="PROSITE" id="PS51725"/>
    </source>
</evidence>
<reference evidence="2 3" key="1">
    <citation type="journal article" date="2018" name="J. Microbiol.">
        <title>Baekduia soli gen. nov., sp. nov., a novel bacterium isolated from the soil of Baekdu Mountain and proposal of a novel family name, Baekduiaceae fam. nov.</title>
        <authorList>
            <person name="An D.S."/>
            <person name="Siddiqi M.Z."/>
            <person name="Kim K.H."/>
            <person name="Yu H.S."/>
            <person name="Im W.T."/>
        </authorList>
    </citation>
    <scope>NUCLEOTIDE SEQUENCE [LARGE SCALE GENOMIC DNA]</scope>
    <source>
        <strain evidence="2 3">BR7-21</strain>
    </source>
</reference>
<dbReference type="EMBL" id="CP042430">
    <property type="protein sequence ID" value="QEC50263.1"/>
    <property type="molecule type" value="Genomic_DNA"/>
</dbReference>
<accession>A0A5B8UAN8</accession>
<evidence type="ECO:0000313" key="3">
    <source>
        <dbReference type="Proteomes" id="UP000321805"/>
    </source>
</evidence>
<gene>
    <name evidence="2" type="ORF">FSW04_23560</name>
</gene>